<reference evidence="9" key="2">
    <citation type="submission" date="2020-09" db="EMBL/GenBank/DDBJ databases">
        <authorList>
            <person name="Sun Q."/>
            <person name="Ohkuma M."/>
        </authorList>
    </citation>
    <scope>NUCLEOTIDE SEQUENCE</scope>
    <source>
        <strain evidence="9">JCM 14371</strain>
    </source>
</reference>
<dbReference type="Pfam" id="PF00528">
    <property type="entry name" value="BPD_transp_1"/>
    <property type="match status" value="1"/>
</dbReference>
<keyword evidence="4 7" id="KW-0812">Transmembrane</keyword>
<dbReference type="GO" id="GO:0005886">
    <property type="term" value="C:plasma membrane"/>
    <property type="evidence" value="ECO:0007669"/>
    <property type="project" value="UniProtKB-SubCell"/>
</dbReference>
<keyword evidence="10" id="KW-1185">Reference proteome</keyword>
<organism evidence="9 10">
    <name type="scientific">Deinococcus aquiradiocola</name>
    <dbReference type="NCBI Taxonomy" id="393059"/>
    <lineage>
        <taxon>Bacteria</taxon>
        <taxon>Thermotogati</taxon>
        <taxon>Deinococcota</taxon>
        <taxon>Deinococci</taxon>
        <taxon>Deinococcales</taxon>
        <taxon>Deinococcaceae</taxon>
        <taxon>Deinococcus</taxon>
    </lineage>
</organism>
<feature type="transmembrane region" description="Helical" evidence="7">
    <location>
        <begin position="126"/>
        <end position="146"/>
    </location>
</feature>
<dbReference type="InterPro" id="IPR000515">
    <property type="entry name" value="MetI-like"/>
</dbReference>
<name>A0A917PAY5_9DEIO</name>
<proteinExistence type="inferred from homology"/>
<dbReference type="Proteomes" id="UP000635726">
    <property type="component" value="Unassembled WGS sequence"/>
</dbReference>
<comment type="caution">
    <text evidence="9">The sequence shown here is derived from an EMBL/GenBank/DDBJ whole genome shotgun (WGS) entry which is preliminary data.</text>
</comment>
<feature type="domain" description="ABC transmembrane type-1" evidence="8">
    <location>
        <begin position="87"/>
        <end position="276"/>
    </location>
</feature>
<dbReference type="Gene3D" id="1.10.3720.10">
    <property type="entry name" value="MetI-like"/>
    <property type="match status" value="1"/>
</dbReference>
<evidence type="ECO:0000256" key="5">
    <source>
        <dbReference type="ARBA" id="ARBA00022989"/>
    </source>
</evidence>
<dbReference type="PANTHER" id="PTHR43386:SF25">
    <property type="entry name" value="PEPTIDE ABC TRANSPORTER PERMEASE PROTEIN"/>
    <property type="match status" value="1"/>
</dbReference>
<dbReference type="PROSITE" id="PS50928">
    <property type="entry name" value="ABC_TM1"/>
    <property type="match status" value="1"/>
</dbReference>
<dbReference type="EMBL" id="BMOE01000003">
    <property type="protein sequence ID" value="GGJ69162.1"/>
    <property type="molecule type" value="Genomic_DNA"/>
</dbReference>
<dbReference type="InterPro" id="IPR050366">
    <property type="entry name" value="BP-dependent_transpt_permease"/>
</dbReference>
<evidence type="ECO:0000256" key="7">
    <source>
        <dbReference type="RuleBase" id="RU363032"/>
    </source>
</evidence>
<evidence type="ECO:0000256" key="2">
    <source>
        <dbReference type="ARBA" id="ARBA00022448"/>
    </source>
</evidence>
<evidence type="ECO:0000313" key="10">
    <source>
        <dbReference type="Proteomes" id="UP000635726"/>
    </source>
</evidence>
<evidence type="ECO:0000256" key="3">
    <source>
        <dbReference type="ARBA" id="ARBA00022475"/>
    </source>
</evidence>
<keyword evidence="3" id="KW-1003">Cell membrane</keyword>
<keyword evidence="2 7" id="KW-0813">Transport</keyword>
<sequence length="290" mass="30177">MTAVPALPARPRERSKAWRRFGANRLAVAGLVIVAVLCVVALFAPQFAPADPARQDFAALLQPPGAGHVLGTDELGRDTLTRVMYGARISLSAGLVSVLVALVAGSLLGLVAGFVGGWLDELIGRVIDAMLAFPFLILAITLAAILGPSLQNTMLAIAIVTTPAFARVTRAQVIAQRELEYVQAAGALGAGSGRTLLRHILPNISGALIVQASLAIAEAVLAESTLSFLGLGVQPPTPSWGSMLNTARGYLQTAPWLALAPGVVIFLTVLAFNLLGDGLRDALDPKGRTR</sequence>
<keyword evidence="6 7" id="KW-0472">Membrane</keyword>
<evidence type="ECO:0000256" key="4">
    <source>
        <dbReference type="ARBA" id="ARBA00022692"/>
    </source>
</evidence>
<feature type="transmembrane region" description="Helical" evidence="7">
    <location>
        <begin position="89"/>
        <end position="119"/>
    </location>
</feature>
<evidence type="ECO:0000256" key="1">
    <source>
        <dbReference type="ARBA" id="ARBA00004651"/>
    </source>
</evidence>
<dbReference type="PANTHER" id="PTHR43386">
    <property type="entry name" value="OLIGOPEPTIDE TRANSPORT SYSTEM PERMEASE PROTEIN APPC"/>
    <property type="match status" value="1"/>
</dbReference>
<dbReference type="GO" id="GO:0055085">
    <property type="term" value="P:transmembrane transport"/>
    <property type="evidence" value="ECO:0007669"/>
    <property type="project" value="InterPro"/>
</dbReference>
<dbReference type="CDD" id="cd06261">
    <property type="entry name" value="TM_PBP2"/>
    <property type="match status" value="1"/>
</dbReference>
<reference evidence="9" key="1">
    <citation type="journal article" date="2014" name="Int. J. Syst. Evol. Microbiol.">
        <title>Complete genome sequence of Corynebacterium casei LMG S-19264T (=DSM 44701T), isolated from a smear-ripened cheese.</title>
        <authorList>
            <consortium name="US DOE Joint Genome Institute (JGI-PGF)"/>
            <person name="Walter F."/>
            <person name="Albersmeier A."/>
            <person name="Kalinowski J."/>
            <person name="Ruckert C."/>
        </authorList>
    </citation>
    <scope>NUCLEOTIDE SEQUENCE</scope>
    <source>
        <strain evidence="9">JCM 14371</strain>
    </source>
</reference>
<protein>
    <submittedName>
        <fullName evidence="9">Glutathione ABC transporter permease GsiD</fullName>
    </submittedName>
</protein>
<evidence type="ECO:0000256" key="6">
    <source>
        <dbReference type="ARBA" id="ARBA00023136"/>
    </source>
</evidence>
<evidence type="ECO:0000259" key="8">
    <source>
        <dbReference type="PROSITE" id="PS50928"/>
    </source>
</evidence>
<dbReference type="AlphaFoldDB" id="A0A917PAY5"/>
<dbReference type="Pfam" id="PF12911">
    <property type="entry name" value="OppC_N"/>
    <property type="match status" value="1"/>
</dbReference>
<dbReference type="InterPro" id="IPR035906">
    <property type="entry name" value="MetI-like_sf"/>
</dbReference>
<dbReference type="InterPro" id="IPR025966">
    <property type="entry name" value="OppC_N"/>
</dbReference>
<feature type="transmembrane region" description="Helical" evidence="7">
    <location>
        <begin position="253"/>
        <end position="276"/>
    </location>
</feature>
<gene>
    <name evidence="9" type="primary">dppC</name>
    <name evidence="9" type="ORF">GCM10008939_11990</name>
</gene>
<keyword evidence="5 7" id="KW-1133">Transmembrane helix</keyword>
<dbReference type="RefSeq" id="WP_188961378.1">
    <property type="nucleotide sequence ID" value="NZ_BMOE01000003.1"/>
</dbReference>
<evidence type="ECO:0000313" key="9">
    <source>
        <dbReference type="EMBL" id="GGJ69162.1"/>
    </source>
</evidence>
<accession>A0A917PAY5</accession>
<feature type="transmembrane region" description="Helical" evidence="7">
    <location>
        <begin position="21"/>
        <end position="44"/>
    </location>
</feature>
<dbReference type="SUPFAM" id="SSF161098">
    <property type="entry name" value="MetI-like"/>
    <property type="match status" value="1"/>
</dbReference>
<comment type="similarity">
    <text evidence="7">Belongs to the binding-protein-dependent transport system permease family.</text>
</comment>
<comment type="subcellular location">
    <subcellularLocation>
        <location evidence="1 7">Cell membrane</location>
        <topology evidence="1 7">Multi-pass membrane protein</topology>
    </subcellularLocation>
</comment>